<comment type="cofactor">
    <cofactor evidence="1">
        <name>Mn(2+)</name>
        <dbReference type="ChEBI" id="CHEBI:29035"/>
    </cofactor>
</comment>
<dbReference type="GO" id="GO:0009117">
    <property type="term" value="P:nucleotide metabolic process"/>
    <property type="evidence" value="ECO:0007669"/>
    <property type="project" value="UniProtKB-KW"/>
</dbReference>
<dbReference type="InParanoid" id="A0A1Z5JBN9"/>
<dbReference type="EMBL" id="BDSP01000041">
    <property type="protein sequence ID" value="GAX11424.1"/>
    <property type="molecule type" value="Genomic_DNA"/>
</dbReference>
<evidence type="ECO:0000259" key="12">
    <source>
        <dbReference type="Pfam" id="PF01931"/>
    </source>
</evidence>
<keyword evidence="8" id="KW-0464">Manganese</keyword>
<dbReference type="HAMAP" id="MF_00648">
    <property type="entry name" value="Non_canon_purine_NTPase_YjjX"/>
    <property type="match status" value="1"/>
</dbReference>
<proteinExistence type="inferred from homology"/>
<dbReference type="GO" id="GO:0006772">
    <property type="term" value="P:thiamine metabolic process"/>
    <property type="evidence" value="ECO:0007669"/>
    <property type="project" value="TreeGrafter"/>
</dbReference>
<keyword evidence="5" id="KW-0378">Hydrolase</keyword>
<keyword evidence="14" id="KW-1185">Reference proteome</keyword>
<keyword evidence="3" id="KW-0479">Metal-binding</keyword>
<evidence type="ECO:0000313" key="13">
    <source>
        <dbReference type="EMBL" id="GAX11424.1"/>
    </source>
</evidence>
<comment type="cofactor">
    <cofactor evidence="2">
        <name>Mg(2+)</name>
        <dbReference type="ChEBI" id="CHEBI:18420"/>
    </cofactor>
</comment>
<dbReference type="GO" id="GO:0103023">
    <property type="term" value="F:ITPase activity"/>
    <property type="evidence" value="ECO:0007669"/>
    <property type="project" value="UniProtKB-EC"/>
</dbReference>
<dbReference type="GO" id="GO:0046872">
    <property type="term" value="F:metal ion binding"/>
    <property type="evidence" value="ECO:0007669"/>
    <property type="project" value="UniProtKB-KW"/>
</dbReference>
<gene>
    <name evidence="13" type="ORF">FisN_22Lh109</name>
</gene>
<evidence type="ECO:0000256" key="5">
    <source>
        <dbReference type="ARBA" id="ARBA00022801"/>
    </source>
</evidence>
<keyword evidence="6" id="KW-0460">Magnesium</keyword>
<dbReference type="InterPro" id="IPR026533">
    <property type="entry name" value="NTPase/PRRC1"/>
</dbReference>
<dbReference type="AlphaFoldDB" id="A0A1Z5JBN9"/>
<dbReference type="InterPro" id="IPR002786">
    <property type="entry name" value="Non_canon_purine_NTPase"/>
</dbReference>
<evidence type="ECO:0000256" key="1">
    <source>
        <dbReference type="ARBA" id="ARBA00001936"/>
    </source>
</evidence>
<dbReference type="OrthoDB" id="300709at2759"/>
<dbReference type="PANTHER" id="PTHR34699">
    <property type="match status" value="1"/>
</dbReference>
<evidence type="ECO:0000256" key="6">
    <source>
        <dbReference type="ARBA" id="ARBA00022842"/>
    </source>
</evidence>
<evidence type="ECO:0000256" key="3">
    <source>
        <dbReference type="ARBA" id="ARBA00022723"/>
    </source>
</evidence>
<feature type="domain" description="Non-canonical purine NTP phosphatase/PRRC1" evidence="12">
    <location>
        <begin position="27"/>
        <end position="248"/>
    </location>
</feature>
<evidence type="ECO:0000256" key="9">
    <source>
        <dbReference type="ARBA" id="ARBA00038901"/>
    </source>
</evidence>
<organism evidence="13 14">
    <name type="scientific">Fistulifera solaris</name>
    <name type="common">Oleaginous diatom</name>
    <dbReference type="NCBI Taxonomy" id="1519565"/>
    <lineage>
        <taxon>Eukaryota</taxon>
        <taxon>Sar</taxon>
        <taxon>Stramenopiles</taxon>
        <taxon>Ochrophyta</taxon>
        <taxon>Bacillariophyta</taxon>
        <taxon>Bacillariophyceae</taxon>
        <taxon>Bacillariophycidae</taxon>
        <taxon>Naviculales</taxon>
        <taxon>Naviculaceae</taxon>
        <taxon>Fistulifera</taxon>
    </lineage>
</organism>
<dbReference type="PANTHER" id="PTHR34699:SF2">
    <property type="entry name" value="NON-CANONICAL PURINE NTP PHOSPHATASE_PRRC1 DOMAIN-CONTAINING PROTEIN"/>
    <property type="match status" value="1"/>
</dbReference>
<dbReference type="InterPro" id="IPR029001">
    <property type="entry name" value="ITPase-like_fam"/>
</dbReference>
<evidence type="ECO:0000256" key="7">
    <source>
        <dbReference type="ARBA" id="ARBA00023080"/>
    </source>
</evidence>
<dbReference type="Pfam" id="PF01931">
    <property type="entry name" value="NTPase_I-T"/>
    <property type="match status" value="1"/>
</dbReference>
<protein>
    <recommendedName>
        <fullName evidence="9">inosine/xanthosine triphosphatase</fullName>
        <ecNumber evidence="9">3.6.1.73</ecNumber>
    </recommendedName>
</protein>
<sequence length="258" mass="28495">MSLTSIITDIFTSEERPHTFILRVAVGTRNPAKIRAAERALRQLMERPDRNIQVVVQSFDVSSGIADQPFGDGETCEGAKNRAKGAYAAFCKRNGKAPHVAIGMEGGLEWRTPDTIRRTAEDTANEVDPAVNGNEEHETKDLFCMAWMAIYGRREALSVDMLASKDTTTYYGDQRPVFGLAKAAAFPLPWKISEAVQKGMELGDATDKVFDIEKSKQGLGVVGVLTDGLVDRSHYYEQALILALIPWMRPDLYPQGLS</sequence>
<comment type="caution">
    <text evidence="13">The sequence shown here is derived from an EMBL/GenBank/DDBJ whole genome shotgun (WGS) entry which is preliminary data.</text>
</comment>
<keyword evidence="4" id="KW-0547">Nucleotide-binding</keyword>
<evidence type="ECO:0000256" key="11">
    <source>
        <dbReference type="ARBA" id="ARBA00048781"/>
    </source>
</evidence>
<reference evidence="13 14" key="1">
    <citation type="journal article" date="2015" name="Plant Cell">
        <title>Oil accumulation by the oleaginous diatom Fistulifera solaris as revealed by the genome and transcriptome.</title>
        <authorList>
            <person name="Tanaka T."/>
            <person name="Maeda Y."/>
            <person name="Veluchamy A."/>
            <person name="Tanaka M."/>
            <person name="Abida H."/>
            <person name="Marechal E."/>
            <person name="Bowler C."/>
            <person name="Muto M."/>
            <person name="Sunaga Y."/>
            <person name="Tanaka M."/>
            <person name="Yoshino T."/>
            <person name="Taniguchi T."/>
            <person name="Fukuda Y."/>
            <person name="Nemoto M."/>
            <person name="Matsumoto M."/>
            <person name="Wong P.S."/>
            <person name="Aburatani S."/>
            <person name="Fujibuchi W."/>
        </authorList>
    </citation>
    <scope>NUCLEOTIDE SEQUENCE [LARGE SCALE GENOMIC DNA]</scope>
    <source>
        <strain evidence="13 14">JPCC DA0580</strain>
    </source>
</reference>
<evidence type="ECO:0000256" key="4">
    <source>
        <dbReference type="ARBA" id="ARBA00022741"/>
    </source>
</evidence>
<evidence type="ECO:0000256" key="8">
    <source>
        <dbReference type="ARBA" id="ARBA00023211"/>
    </source>
</evidence>
<dbReference type="Proteomes" id="UP000198406">
    <property type="component" value="Unassembled WGS sequence"/>
</dbReference>
<comment type="catalytic activity">
    <reaction evidence="10">
        <text>ITP + H2O = IDP + phosphate + H(+)</text>
        <dbReference type="Rhea" id="RHEA:28330"/>
        <dbReference type="ChEBI" id="CHEBI:15377"/>
        <dbReference type="ChEBI" id="CHEBI:15378"/>
        <dbReference type="ChEBI" id="CHEBI:43474"/>
        <dbReference type="ChEBI" id="CHEBI:58280"/>
        <dbReference type="ChEBI" id="CHEBI:61402"/>
        <dbReference type="EC" id="3.6.1.73"/>
    </reaction>
</comment>
<evidence type="ECO:0000313" key="14">
    <source>
        <dbReference type="Proteomes" id="UP000198406"/>
    </source>
</evidence>
<evidence type="ECO:0000256" key="10">
    <source>
        <dbReference type="ARBA" id="ARBA00048174"/>
    </source>
</evidence>
<dbReference type="InterPro" id="IPR050299">
    <property type="entry name" value="YjjX_NTPase"/>
</dbReference>
<keyword evidence="7" id="KW-0546">Nucleotide metabolism</keyword>
<name>A0A1Z5JBN9_FISSO</name>
<accession>A0A1Z5JBN9</accession>
<dbReference type="Gene3D" id="3.90.950.10">
    <property type="match status" value="1"/>
</dbReference>
<dbReference type="GO" id="GO:0000166">
    <property type="term" value="F:nucleotide binding"/>
    <property type="evidence" value="ECO:0007669"/>
    <property type="project" value="UniProtKB-KW"/>
</dbReference>
<comment type="catalytic activity">
    <reaction evidence="11">
        <text>XTP + H2O = XDP + phosphate + H(+)</text>
        <dbReference type="Rhea" id="RHEA:28406"/>
        <dbReference type="ChEBI" id="CHEBI:15377"/>
        <dbReference type="ChEBI" id="CHEBI:15378"/>
        <dbReference type="ChEBI" id="CHEBI:43474"/>
        <dbReference type="ChEBI" id="CHEBI:59884"/>
        <dbReference type="ChEBI" id="CHEBI:61314"/>
        <dbReference type="EC" id="3.6.1.73"/>
    </reaction>
</comment>
<evidence type="ECO:0000256" key="2">
    <source>
        <dbReference type="ARBA" id="ARBA00001946"/>
    </source>
</evidence>
<dbReference type="EC" id="3.6.1.73" evidence="9"/>
<dbReference type="SUPFAM" id="SSF52972">
    <property type="entry name" value="ITPase-like"/>
    <property type="match status" value="1"/>
</dbReference>